<comment type="caution">
    <text evidence="1">The sequence shown here is derived from an EMBL/GenBank/DDBJ whole genome shotgun (WGS) entry which is preliminary data.</text>
</comment>
<accession>A0ACC1C9P8</accession>
<organism evidence="1 2">
    <name type="scientific">Pistacia atlantica</name>
    <dbReference type="NCBI Taxonomy" id="434234"/>
    <lineage>
        <taxon>Eukaryota</taxon>
        <taxon>Viridiplantae</taxon>
        <taxon>Streptophyta</taxon>
        <taxon>Embryophyta</taxon>
        <taxon>Tracheophyta</taxon>
        <taxon>Spermatophyta</taxon>
        <taxon>Magnoliopsida</taxon>
        <taxon>eudicotyledons</taxon>
        <taxon>Gunneridae</taxon>
        <taxon>Pentapetalae</taxon>
        <taxon>rosids</taxon>
        <taxon>malvids</taxon>
        <taxon>Sapindales</taxon>
        <taxon>Anacardiaceae</taxon>
        <taxon>Pistacia</taxon>
    </lineage>
</organism>
<dbReference type="EMBL" id="CM047897">
    <property type="protein sequence ID" value="KAJ0112260.1"/>
    <property type="molecule type" value="Genomic_DNA"/>
</dbReference>
<gene>
    <name evidence="1" type="ORF">Patl1_02932</name>
</gene>
<evidence type="ECO:0000313" key="1">
    <source>
        <dbReference type="EMBL" id="KAJ0112260.1"/>
    </source>
</evidence>
<keyword evidence="2" id="KW-1185">Reference proteome</keyword>
<proteinExistence type="predicted"/>
<dbReference type="Proteomes" id="UP001164250">
    <property type="component" value="Chromosome 1"/>
</dbReference>
<evidence type="ECO:0000313" key="2">
    <source>
        <dbReference type="Proteomes" id="UP001164250"/>
    </source>
</evidence>
<protein>
    <submittedName>
        <fullName evidence="1">Uncharacterized protein</fullName>
    </submittedName>
</protein>
<reference evidence="2" key="1">
    <citation type="journal article" date="2023" name="G3 (Bethesda)">
        <title>Genome assembly and association tests identify interacting loci associated with vigor, precocity, and sex in interspecific pistachio rootstocks.</title>
        <authorList>
            <person name="Palmer W."/>
            <person name="Jacygrad E."/>
            <person name="Sagayaradj S."/>
            <person name="Cavanaugh K."/>
            <person name="Han R."/>
            <person name="Bertier L."/>
            <person name="Beede B."/>
            <person name="Kafkas S."/>
            <person name="Golino D."/>
            <person name="Preece J."/>
            <person name="Michelmore R."/>
        </authorList>
    </citation>
    <scope>NUCLEOTIDE SEQUENCE [LARGE SCALE GENOMIC DNA]</scope>
</reference>
<sequence length="117" mass="13053">MVSEEPNQSTQDPKQTNPVPENGQHAESLFSPRFKSVAAMAGWDEEAILVAALVVEDTPVRESKHKKRTDPLFKSPNSSSRSKRRAHRRSPVSIPIPVLDLDEEETAKEGIDFVFIS</sequence>
<name>A0ACC1C9P8_9ROSI</name>